<dbReference type="GO" id="GO:0001664">
    <property type="term" value="F:G protein-coupled receptor binding"/>
    <property type="evidence" value="ECO:0007669"/>
    <property type="project" value="TreeGrafter"/>
</dbReference>
<keyword evidence="5" id="KW-0460">Magnesium</keyword>
<feature type="region of interest" description="Disordered" evidence="6">
    <location>
        <begin position="74"/>
        <end position="133"/>
    </location>
</feature>
<keyword evidence="3" id="KW-0807">Transducer</keyword>
<feature type="binding site" evidence="5">
    <location>
        <position position="453"/>
    </location>
    <ligand>
        <name>Mg(2+)</name>
        <dbReference type="ChEBI" id="CHEBI:18420"/>
    </ligand>
</feature>
<keyword evidence="2 4" id="KW-0342">GTP-binding</keyword>
<keyword evidence="5" id="KW-0479">Metal-binding</keyword>
<keyword evidence="1 4" id="KW-0547">Nucleotide-binding</keyword>
<dbReference type="Pfam" id="PF00503">
    <property type="entry name" value="G-alpha"/>
    <property type="match status" value="1"/>
</dbReference>
<dbReference type="AlphaFoldDB" id="A0A4Y9YAY1"/>
<dbReference type="SUPFAM" id="SSF47895">
    <property type="entry name" value="Transducin (alpha subunit), insertion domain"/>
    <property type="match status" value="1"/>
</dbReference>
<dbReference type="Gene3D" id="1.10.400.10">
    <property type="entry name" value="GI Alpha 1, domain 2-like"/>
    <property type="match status" value="1"/>
</dbReference>
<dbReference type="PROSITE" id="PS51882">
    <property type="entry name" value="G_ALPHA"/>
    <property type="match status" value="1"/>
</dbReference>
<proteinExistence type="predicted"/>
<dbReference type="OrthoDB" id="5817230at2759"/>
<evidence type="ECO:0000256" key="2">
    <source>
        <dbReference type="ARBA" id="ARBA00023134"/>
    </source>
</evidence>
<protein>
    <recommendedName>
        <fullName evidence="9">G-alpha-domain-containing protein</fullName>
    </recommendedName>
</protein>
<dbReference type="InterPro" id="IPR001019">
    <property type="entry name" value="Gprotein_alpha_su"/>
</dbReference>
<dbReference type="GO" id="GO:0007188">
    <property type="term" value="P:adenylate cyclase-modulating G protein-coupled receptor signaling pathway"/>
    <property type="evidence" value="ECO:0007669"/>
    <property type="project" value="TreeGrafter"/>
</dbReference>
<reference evidence="7 8" key="1">
    <citation type="submission" date="2019-02" db="EMBL/GenBank/DDBJ databases">
        <title>Genome sequencing of the rare red list fungi Dentipellis fragilis.</title>
        <authorList>
            <person name="Buettner E."/>
            <person name="Kellner H."/>
        </authorList>
    </citation>
    <scope>NUCLEOTIDE SEQUENCE [LARGE SCALE GENOMIC DNA]</scope>
    <source>
        <strain evidence="7 8">DSM 105465</strain>
    </source>
</reference>
<dbReference type="Proteomes" id="UP000298327">
    <property type="component" value="Unassembled WGS sequence"/>
</dbReference>
<dbReference type="InterPro" id="IPR011025">
    <property type="entry name" value="GproteinA_insert"/>
</dbReference>
<dbReference type="InterPro" id="IPR027417">
    <property type="entry name" value="P-loop_NTPase"/>
</dbReference>
<dbReference type="GO" id="GO:0005834">
    <property type="term" value="C:heterotrimeric G-protein complex"/>
    <property type="evidence" value="ECO:0007669"/>
    <property type="project" value="TreeGrafter"/>
</dbReference>
<dbReference type="STRING" id="205917.A0A4Y9YAY1"/>
<evidence type="ECO:0000313" key="7">
    <source>
        <dbReference type="EMBL" id="TFY58737.1"/>
    </source>
</evidence>
<dbReference type="GO" id="GO:0005737">
    <property type="term" value="C:cytoplasm"/>
    <property type="evidence" value="ECO:0007669"/>
    <property type="project" value="TreeGrafter"/>
</dbReference>
<evidence type="ECO:0008006" key="9">
    <source>
        <dbReference type="Google" id="ProtNLM"/>
    </source>
</evidence>
<gene>
    <name evidence="7" type="ORF">EVG20_g8040</name>
</gene>
<evidence type="ECO:0000256" key="6">
    <source>
        <dbReference type="SAM" id="MobiDB-lite"/>
    </source>
</evidence>
<accession>A0A4Y9YAY1</accession>
<evidence type="ECO:0000313" key="8">
    <source>
        <dbReference type="Proteomes" id="UP000298327"/>
    </source>
</evidence>
<evidence type="ECO:0000256" key="4">
    <source>
        <dbReference type="PIRSR" id="PIRSR601019-1"/>
    </source>
</evidence>
<organism evidence="7 8">
    <name type="scientific">Dentipellis fragilis</name>
    <dbReference type="NCBI Taxonomy" id="205917"/>
    <lineage>
        <taxon>Eukaryota</taxon>
        <taxon>Fungi</taxon>
        <taxon>Dikarya</taxon>
        <taxon>Basidiomycota</taxon>
        <taxon>Agaricomycotina</taxon>
        <taxon>Agaricomycetes</taxon>
        <taxon>Russulales</taxon>
        <taxon>Hericiaceae</taxon>
        <taxon>Dentipellis</taxon>
    </lineage>
</organism>
<dbReference type="SUPFAM" id="SSF52540">
    <property type="entry name" value="P-loop containing nucleoside triphosphate hydrolases"/>
    <property type="match status" value="1"/>
</dbReference>
<dbReference type="GO" id="GO:0005525">
    <property type="term" value="F:GTP binding"/>
    <property type="evidence" value="ECO:0007669"/>
    <property type="project" value="UniProtKB-KW"/>
</dbReference>
<comment type="caution">
    <text evidence="7">The sequence shown here is derived from an EMBL/GenBank/DDBJ whole genome shotgun (WGS) entry which is preliminary data.</text>
</comment>
<dbReference type="EMBL" id="SEOQ01000662">
    <property type="protein sequence ID" value="TFY58737.1"/>
    <property type="molecule type" value="Genomic_DNA"/>
</dbReference>
<dbReference type="GO" id="GO:0003924">
    <property type="term" value="F:GTPase activity"/>
    <property type="evidence" value="ECO:0007669"/>
    <property type="project" value="InterPro"/>
</dbReference>
<keyword evidence="8" id="KW-1185">Reference proteome</keyword>
<dbReference type="PRINTS" id="PR00318">
    <property type="entry name" value="GPROTEINA"/>
</dbReference>
<evidence type="ECO:0000256" key="3">
    <source>
        <dbReference type="ARBA" id="ARBA00023224"/>
    </source>
</evidence>
<sequence length="635" mass="71887">MRTWEQSSLRRHAALCGDAPDGSGAAAADRLPALRACGPLRGRAAVSGIGGCAAAVPVFVPRLPSLCGFPPPFDGSADQRQRRPVSVTSIACPRRSSESVDPLALALAPPPDETPEERVQRERDEKEARHRSEMIDEQIRAERNAAAKKKPPIKVLILGQSQSGQSVHAHPDAKRWRLTLGALPPRQVDYDFQITHANSAWVEQRAAWRAVIHLNMVNMVNIICRIMGTEMEKMNASVPDPLQMEYEVLEDQVSEEQVLEDDDIEILSSVQRLSGASDDPNSEPEPASIPVSLKFTDTHHELKSALSPLLQVQADLESWLGQNRNRSELQGLATPFMDEEARDLATRRRNPTRPREFFVRSASSWKAAILAMGSSHETQEQNRERTVEVVKIIVGCKEHMIQLWTDTVIQDMLSNRQIHMDEQPGFFLNDIDRIAVEDYEPTDDDVVRARLRTMGVQTYRLVIEHGQERGREWIMYDVGGVRSSRAAWYPYFTDVNAIIFMAPISVFDEQLEEDYRVNRLEDSYILWKAVCSSKLLSKLQLILFLNKCDVLHSKLQRGIEVRRFVPTFGDRENDVPTVAKYFRSQFRDISRRWSPEPRGFYSFLTSVTDTKSTAVTIDAVREGILRNQIQNAELI</sequence>
<dbReference type="Gene3D" id="3.40.50.300">
    <property type="entry name" value="P-loop containing nucleotide triphosphate hydrolases"/>
    <property type="match status" value="1"/>
</dbReference>
<feature type="binding site" evidence="4">
    <location>
        <begin position="546"/>
        <end position="549"/>
    </location>
    <ligand>
        <name>GTP</name>
        <dbReference type="ChEBI" id="CHEBI:37565"/>
    </ligand>
</feature>
<dbReference type="PANTHER" id="PTHR10218:SF360">
    <property type="entry name" value="GUANINE NUCLEOTIDE-BINDING PROTEIN SUBUNIT ALPHA HOMOLOG"/>
    <property type="match status" value="1"/>
</dbReference>
<dbReference type="GO" id="GO:0046872">
    <property type="term" value="F:metal ion binding"/>
    <property type="evidence" value="ECO:0007669"/>
    <property type="project" value="UniProtKB-KW"/>
</dbReference>
<evidence type="ECO:0000256" key="1">
    <source>
        <dbReference type="ARBA" id="ARBA00022741"/>
    </source>
</evidence>
<dbReference type="SMART" id="SM00275">
    <property type="entry name" value="G_alpha"/>
    <property type="match status" value="1"/>
</dbReference>
<dbReference type="FunFam" id="3.40.50.300:FF:000720">
    <property type="entry name" value="Guanine nucleotide-binding protein G(k) subunit alpha"/>
    <property type="match status" value="1"/>
</dbReference>
<dbReference type="PANTHER" id="PTHR10218">
    <property type="entry name" value="GTP-BINDING PROTEIN ALPHA SUBUNIT"/>
    <property type="match status" value="1"/>
</dbReference>
<evidence type="ECO:0000256" key="5">
    <source>
        <dbReference type="PIRSR" id="PIRSR601019-2"/>
    </source>
</evidence>
<feature type="compositionally biased region" description="Basic and acidic residues" evidence="6">
    <location>
        <begin position="116"/>
        <end position="133"/>
    </location>
</feature>
<dbReference type="GO" id="GO:0031683">
    <property type="term" value="F:G-protein beta/gamma-subunit complex binding"/>
    <property type="evidence" value="ECO:0007669"/>
    <property type="project" value="InterPro"/>
</dbReference>
<name>A0A4Y9YAY1_9AGAM</name>